<feature type="transmembrane region" description="Helical" evidence="2">
    <location>
        <begin position="80"/>
        <end position="100"/>
    </location>
</feature>
<evidence type="ECO:0000259" key="3">
    <source>
        <dbReference type="Pfam" id="PF13240"/>
    </source>
</evidence>
<keyword evidence="2" id="KW-0472">Membrane</keyword>
<dbReference type="Proteomes" id="UP001201020">
    <property type="component" value="Chromosome"/>
</dbReference>
<reference evidence="4" key="1">
    <citation type="journal article" date="2022" name="Nat. Microbiol.">
        <title>Unique mobile elements and scalable gene flow at the prokaryote-eukaryote boundary revealed by circularized Asgard archaea genomes.</title>
        <authorList>
            <person name="Wu F."/>
            <person name="Speth D.R."/>
            <person name="Philosof A."/>
            <person name="Cremiere A."/>
            <person name="Narayanan A."/>
            <person name="Barco R.A."/>
            <person name="Connon S.A."/>
            <person name="Amend J.P."/>
            <person name="Antoshechkin I.A."/>
            <person name="Orphan V.J."/>
        </authorList>
    </citation>
    <scope>NUCLEOTIDE SEQUENCE</scope>
    <source>
        <strain evidence="4">PM71</strain>
    </source>
</reference>
<keyword evidence="2" id="KW-1133">Transmembrane helix</keyword>
<dbReference type="EMBL" id="CP084166">
    <property type="protein sequence ID" value="UJG40461.1"/>
    <property type="molecule type" value="Genomic_DNA"/>
</dbReference>
<gene>
    <name evidence="4" type="ORF">K9W45_11560</name>
</gene>
<feature type="transmembrane region" description="Helical" evidence="2">
    <location>
        <begin position="112"/>
        <end position="131"/>
    </location>
</feature>
<dbReference type="Gene3D" id="4.10.1060.50">
    <property type="match status" value="1"/>
</dbReference>
<sequence length="226" mass="24554">MSVTYQTTFKIFKKHPLGYVAIVLWVLASIIDVLDMLLSLAAGDLLSALLDLLVVVALIGYITTPVIAKSRRPNDPIGMAKTLFVSFASVTIFFDIMYAVVALGKGYYLTGYYWFTLIMDISLTFFTIIGVSTTLKNVKSFDEFTVAAPQYSPTSGKYTPYAYSSPVATNPTTEPSVQPVQPVPSVGHQPAPVPPQTAVEVKFCTNCGAKNKFEAKFCTSCGAAMR</sequence>
<accession>A0A9Y1BKF1</accession>
<dbReference type="AlphaFoldDB" id="A0A9Y1BKF1"/>
<feature type="region of interest" description="Disordered" evidence="1">
    <location>
        <begin position="169"/>
        <end position="192"/>
    </location>
</feature>
<feature type="transmembrane region" description="Helical" evidence="2">
    <location>
        <begin position="48"/>
        <end position="68"/>
    </location>
</feature>
<evidence type="ECO:0000256" key="2">
    <source>
        <dbReference type="SAM" id="Phobius"/>
    </source>
</evidence>
<keyword evidence="2" id="KW-0812">Transmembrane</keyword>
<organism evidence="4">
    <name type="scientific">Candidatus Heimdallarchaeum aukensis</name>
    <dbReference type="NCBI Taxonomy" id="2876573"/>
    <lineage>
        <taxon>Archaea</taxon>
        <taxon>Promethearchaeati</taxon>
        <taxon>Candidatus Heimdallarchaeota</taxon>
        <taxon>Candidatus Heimdallarchaeia (ex Rinke et al. 2021) (nom. nud.)</taxon>
        <taxon>Candidatus Heimdallarchaeales</taxon>
        <taxon>Candidatus Heimdallarchaeaceae</taxon>
        <taxon>Candidatus Heimdallarchaeum</taxon>
    </lineage>
</organism>
<feature type="compositionally biased region" description="Low complexity" evidence="1">
    <location>
        <begin position="175"/>
        <end position="186"/>
    </location>
</feature>
<dbReference type="InterPro" id="IPR038587">
    <property type="entry name" value="Ribosomal_eL40_sf"/>
</dbReference>
<protein>
    <submittedName>
        <fullName evidence="4">Zinc ribbon domain-containing protein</fullName>
    </submittedName>
</protein>
<evidence type="ECO:0000256" key="1">
    <source>
        <dbReference type="SAM" id="MobiDB-lite"/>
    </source>
</evidence>
<feature type="domain" description="Zinc-ribbon" evidence="3">
    <location>
        <begin position="203"/>
        <end position="224"/>
    </location>
</feature>
<dbReference type="InterPro" id="IPR026870">
    <property type="entry name" value="Zinc_ribbon_dom"/>
</dbReference>
<dbReference type="Pfam" id="PF13240">
    <property type="entry name" value="Zn_Ribbon_1"/>
    <property type="match status" value="1"/>
</dbReference>
<name>A0A9Y1BKF1_9ARCH</name>
<feature type="transmembrane region" description="Helical" evidence="2">
    <location>
        <begin position="20"/>
        <end position="42"/>
    </location>
</feature>
<evidence type="ECO:0000313" key="4">
    <source>
        <dbReference type="EMBL" id="UJG40461.1"/>
    </source>
</evidence>
<proteinExistence type="predicted"/>